<protein>
    <submittedName>
        <fullName evidence="1">Uncharacterized protein</fullName>
    </submittedName>
</protein>
<evidence type="ECO:0000313" key="1">
    <source>
        <dbReference type="EMBL" id="KAF3575992.1"/>
    </source>
</evidence>
<proteinExistence type="predicted"/>
<sequence>MKLEGPHVFVPWKIPLFEEEHINTISLLAFLTLRASQNLMRRTSTVELQQSAFKSPSSRLEPF</sequence>
<gene>
    <name evidence="1" type="ORF">DY000_02029339</name>
</gene>
<evidence type="ECO:0000313" key="2">
    <source>
        <dbReference type="Proteomes" id="UP000266723"/>
    </source>
</evidence>
<name>A0ABQ7DDA7_BRACR</name>
<dbReference type="EMBL" id="QGKV02000649">
    <property type="protein sequence ID" value="KAF3575992.1"/>
    <property type="molecule type" value="Genomic_DNA"/>
</dbReference>
<accession>A0ABQ7DDA7</accession>
<organism evidence="1 2">
    <name type="scientific">Brassica cretica</name>
    <name type="common">Mustard</name>
    <dbReference type="NCBI Taxonomy" id="69181"/>
    <lineage>
        <taxon>Eukaryota</taxon>
        <taxon>Viridiplantae</taxon>
        <taxon>Streptophyta</taxon>
        <taxon>Embryophyta</taxon>
        <taxon>Tracheophyta</taxon>
        <taxon>Spermatophyta</taxon>
        <taxon>Magnoliopsida</taxon>
        <taxon>eudicotyledons</taxon>
        <taxon>Gunneridae</taxon>
        <taxon>Pentapetalae</taxon>
        <taxon>rosids</taxon>
        <taxon>malvids</taxon>
        <taxon>Brassicales</taxon>
        <taxon>Brassicaceae</taxon>
        <taxon>Brassiceae</taxon>
        <taxon>Brassica</taxon>
    </lineage>
</organism>
<keyword evidence="2" id="KW-1185">Reference proteome</keyword>
<comment type="caution">
    <text evidence="1">The sequence shown here is derived from an EMBL/GenBank/DDBJ whole genome shotgun (WGS) entry which is preliminary data.</text>
</comment>
<reference evidence="1 2" key="1">
    <citation type="journal article" date="2020" name="BMC Genomics">
        <title>Intraspecific diversification of the crop wild relative Brassica cretica Lam. using demographic model selection.</title>
        <authorList>
            <person name="Kioukis A."/>
            <person name="Michalopoulou V.A."/>
            <person name="Briers L."/>
            <person name="Pirintsos S."/>
            <person name="Studholme D.J."/>
            <person name="Pavlidis P."/>
            <person name="Sarris P.F."/>
        </authorList>
    </citation>
    <scope>NUCLEOTIDE SEQUENCE [LARGE SCALE GENOMIC DNA]</scope>
    <source>
        <strain evidence="2">cv. PFS-1207/04</strain>
    </source>
</reference>
<dbReference type="Proteomes" id="UP000266723">
    <property type="component" value="Unassembled WGS sequence"/>
</dbReference>